<dbReference type="EMBL" id="JH711573">
    <property type="protein sequence ID" value="EIW85895.1"/>
    <property type="molecule type" value="Genomic_DNA"/>
</dbReference>
<sequence>MSTTLALTVTPEPGISDPAVAESKVRVAGQVIVSQSNVTGDPDVDPSITARRHLIDRIKAIGANQSSAQTKNTGPTRLGALEFKSSKSLRHCSQPCGISDDIESFLHVVTWLAIHVLPFEAPVYLYKVSNCIFEFFQLRQYKYTDKEIFALRFCYTHDILSYFCVKTLDPCSANLGDYFIYGELRNLARMLWLWYIQKLPEQERKEHGDMLKMLIPPVGHSEHVAELLPDPELGLSATEQCRFMVFFCKSSNDSKKFVEHSAELRKSMLTELTSLFTIYPSLATVGFKLFD</sequence>
<evidence type="ECO:0000313" key="2">
    <source>
        <dbReference type="Proteomes" id="UP000053558"/>
    </source>
</evidence>
<accession>A0A5M3N4W7</accession>
<evidence type="ECO:0008006" key="3">
    <source>
        <dbReference type="Google" id="ProtNLM"/>
    </source>
</evidence>
<gene>
    <name evidence="1" type="ORF">CONPUDRAFT_140712</name>
</gene>
<dbReference type="GeneID" id="19201563"/>
<name>A0A5M3N4W7_CONPW</name>
<keyword evidence="2" id="KW-1185">Reference proteome</keyword>
<reference evidence="2" key="1">
    <citation type="journal article" date="2012" name="Science">
        <title>The Paleozoic origin of enzymatic lignin decomposition reconstructed from 31 fungal genomes.</title>
        <authorList>
            <person name="Floudas D."/>
            <person name="Binder M."/>
            <person name="Riley R."/>
            <person name="Barry K."/>
            <person name="Blanchette R.A."/>
            <person name="Henrissat B."/>
            <person name="Martinez A.T."/>
            <person name="Otillar R."/>
            <person name="Spatafora J.W."/>
            <person name="Yadav J.S."/>
            <person name="Aerts A."/>
            <person name="Benoit I."/>
            <person name="Boyd A."/>
            <person name="Carlson A."/>
            <person name="Copeland A."/>
            <person name="Coutinho P.M."/>
            <person name="de Vries R.P."/>
            <person name="Ferreira P."/>
            <person name="Findley K."/>
            <person name="Foster B."/>
            <person name="Gaskell J."/>
            <person name="Glotzer D."/>
            <person name="Gorecki P."/>
            <person name="Heitman J."/>
            <person name="Hesse C."/>
            <person name="Hori C."/>
            <person name="Igarashi K."/>
            <person name="Jurgens J.A."/>
            <person name="Kallen N."/>
            <person name="Kersten P."/>
            <person name="Kohler A."/>
            <person name="Kuees U."/>
            <person name="Kumar T.K.A."/>
            <person name="Kuo A."/>
            <person name="LaButti K."/>
            <person name="Larrondo L.F."/>
            <person name="Lindquist E."/>
            <person name="Ling A."/>
            <person name="Lombard V."/>
            <person name="Lucas S."/>
            <person name="Lundell T."/>
            <person name="Martin R."/>
            <person name="McLaughlin D.J."/>
            <person name="Morgenstern I."/>
            <person name="Morin E."/>
            <person name="Murat C."/>
            <person name="Nagy L.G."/>
            <person name="Nolan M."/>
            <person name="Ohm R.A."/>
            <person name="Patyshakuliyeva A."/>
            <person name="Rokas A."/>
            <person name="Ruiz-Duenas F.J."/>
            <person name="Sabat G."/>
            <person name="Salamov A."/>
            <person name="Samejima M."/>
            <person name="Schmutz J."/>
            <person name="Slot J.C."/>
            <person name="St John F."/>
            <person name="Stenlid J."/>
            <person name="Sun H."/>
            <person name="Sun S."/>
            <person name="Syed K."/>
            <person name="Tsang A."/>
            <person name="Wiebenga A."/>
            <person name="Young D."/>
            <person name="Pisabarro A."/>
            <person name="Eastwood D.C."/>
            <person name="Martin F."/>
            <person name="Cullen D."/>
            <person name="Grigoriev I.V."/>
            <person name="Hibbett D.S."/>
        </authorList>
    </citation>
    <scope>NUCLEOTIDE SEQUENCE [LARGE SCALE GENOMIC DNA]</scope>
    <source>
        <strain evidence="2">RWD-64-598 SS2</strain>
    </source>
</reference>
<organism evidence="1 2">
    <name type="scientific">Coniophora puteana (strain RWD-64-598)</name>
    <name type="common">Brown rot fungus</name>
    <dbReference type="NCBI Taxonomy" id="741705"/>
    <lineage>
        <taxon>Eukaryota</taxon>
        <taxon>Fungi</taxon>
        <taxon>Dikarya</taxon>
        <taxon>Basidiomycota</taxon>
        <taxon>Agaricomycotina</taxon>
        <taxon>Agaricomycetes</taxon>
        <taxon>Agaricomycetidae</taxon>
        <taxon>Boletales</taxon>
        <taxon>Coniophorineae</taxon>
        <taxon>Coniophoraceae</taxon>
        <taxon>Coniophora</taxon>
    </lineage>
</organism>
<evidence type="ECO:0000313" key="1">
    <source>
        <dbReference type="EMBL" id="EIW85895.1"/>
    </source>
</evidence>
<protein>
    <recommendedName>
        <fullName evidence="3">Fungal-type protein kinase domain-containing protein</fullName>
    </recommendedName>
</protein>
<dbReference type="Proteomes" id="UP000053558">
    <property type="component" value="Unassembled WGS sequence"/>
</dbReference>
<comment type="caution">
    <text evidence="1">The sequence shown here is derived from an EMBL/GenBank/DDBJ whole genome shotgun (WGS) entry which is preliminary data.</text>
</comment>
<proteinExistence type="predicted"/>
<dbReference type="AlphaFoldDB" id="A0A5M3N4W7"/>
<dbReference type="KEGG" id="cput:CONPUDRAFT_140712"/>
<dbReference type="RefSeq" id="XP_007762889.1">
    <property type="nucleotide sequence ID" value="XM_007764699.1"/>
</dbReference>